<name>A0ACB9VB82_9CETA</name>
<keyword evidence="2" id="KW-1185">Reference proteome</keyword>
<accession>A0ACB9VB82</accession>
<gene>
    <name evidence="1" type="ORF">MJG53_004795</name>
</gene>
<proteinExistence type="predicted"/>
<reference evidence="1" key="1">
    <citation type="submission" date="2022-03" db="EMBL/GenBank/DDBJ databases">
        <title>Genomic analyses of argali, domestic sheep and their hybrids provide insights into chromosomal evolution, heterosis and genetic basis of agronomic traits.</title>
        <authorList>
            <person name="Li M."/>
        </authorList>
    </citation>
    <scope>NUCLEOTIDE SEQUENCE</scope>
    <source>
        <strain evidence="1">F1 hybrid</strain>
    </source>
</reference>
<sequence length="1622" mass="179501">MASRLLRGAGALASQALRARGPNGVSVVRSVASGGGVPTDEEQATGLEREVMLAARKGQDPYNILAPKATSGTKEDPNLVPSISNKRIVGCIYGQAATTRPILLPNLKGSCFDHPLYQGLPHPTRRLCSPTSAPASKSSKKPKIQAAGNTFSNDWSPPPVEFLNLSIPQANRGDPAPGPRALRRLAYQHPEVSEQEPQDLDRLRGLVSLGEPFWNVTGTSPEAATPGMGAHTLLASGSSGCYVNSLDYLLQEKREQEQEKLLLLDCADLRAWDLNEDEVLLTPEHRKLVERFSVPLQVIPAVHPGETVFLPRRHPVPCILDSSQLKPRSPLEKLFLSSSPARQLTFLRQGLLSSVYLPVGDRPMPLLRWLLQLLTWPPETSSRAFGLLWDLSLDGLFRQSDGDTNLWCPSLQEVSATFHSLGAHSPALQPLGPIQHTGSEASLSHSEQQDTLQEMALDSSLNYICKFLTLCTLAQPGAYTDRNLLDLIELLCRAGLDTRLRLLPKTDLQQLLLQLLENIRDWPGKVLRTPETKPKPPSLRQLCCALSRASDHHHNLLALVQLFLDVTPRSRQLRGQLSLLVMARLLKQQERLPLWQEKAQLSSLCQLLSLMRPSSLRQYLGPETVLRGQEQQPKASAQLDHKLSFDLSVSPAGLWAQLLCQHRLLCLALDDGMSEEVNEGSYEEHLTSSEINFKEVASGQVTLSGGLCAGPTSQPPGQLQASSEQGELQLLCTQLDRHINTHIRESPQAMHRTTLKDLAAQTYIRWQELLAHCQPQQGSWPELRAGACAMAPHWAVWLLVLELWGLGLGAEVWWNLVPRKTVSSGELATVVRRFSQTGIQDFLTLTLTEKTGLLYVGAREALFAFSVEALELQGVISWEAPVEKKAECIQKGKSNQTECFNFIRFLQPYNTSHLYVCGTYAFQPKCAYIDMLTFTLERSEFEDGKGKCPYDPAKGHTGLLVDGELYSATLNNFLGTEPVILRNMGPHHAMKTEYLAFWLNEPHFVGSAYVPESVGSYTGDDDKVYFFFSERAVEYDCYTEQVVARVARVCKGDVGGARTLQRKWTTFLKARLACSAPGWQLYFNRLQALHTLQGASWHNTTFFGVFRARWGDMDLSAVCEYQLEEIQKVFEGPYKEYHEQAQRWGRYTDPVPSPRPGSCINNWHRRHGYTSSLELPDNILNFIKKHPLMEEQVRPRWGRPLLVKKNANLTHLVADRVTGLDGATYTVLFIGTGDGWLLKAVSLGPWVHLIEELQLFDQEPVESLVLSRSKKLLFAGSRSQLVQLPPADCMKYRSCADCVLARDPYCAWNANSSRCVAVGGHSGSLLIQHVTVSDTSSICNFRGSKKVRLTPKNITVVAGTDLVLPCRLSSNLAHARWTFGGRDLPAEQPGSFLYDARLQALVVMAAQPRHAGAYHCFSEEQGARLAAEGYLVAVVAGPSVTLEARAPLENLGLVWLAVVALGAVCLVLLLLVLSLRRRLREELEKGAKAAERTLVYPLELPKEPTSPHFRPGPETDEKLWDPVGYYYSDGSLKIVPGHARCQPGGGPPSPPPGIPGQPLPSPTRLHLGGGRNSNANGYVRLQLGGEDRGGLGHPLPELADELRRKLQQRQPLPDSNPEESSV</sequence>
<protein>
    <submittedName>
        <fullName evidence="1">Uncharacterized protein</fullName>
    </submittedName>
</protein>
<evidence type="ECO:0000313" key="1">
    <source>
        <dbReference type="EMBL" id="KAI4587008.1"/>
    </source>
</evidence>
<evidence type="ECO:0000313" key="2">
    <source>
        <dbReference type="Proteomes" id="UP001057279"/>
    </source>
</evidence>
<organism evidence="1 2">
    <name type="scientific">Ovis ammon polii x Ovis aries</name>
    <dbReference type="NCBI Taxonomy" id="2918886"/>
    <lineage>
        <taxon>Eukaryota</taxon>
        <taxon>Metazoa</taxon>
        <taxon>Chordata</taxon>
        <taxon>Craniata</taxon>
        <taxon>Vertebrata</taxon>
        <taxon>Euteleostomi</taxon>
        <taxon>Mammalia</taxon>
        <taxon>Eutheria</taxon>
        <taxon>Laurasiatheria</taxon>
        <taxon>Artiodactyla</taxon>
        <taxon>Ruminantia</taxon>
        <taxon>Pecora</taxon>
        <taxon>Bovidae</taxon>
        <taxon>Caprinae</taxon>
        <taxon>Ovis</taxon>
    </lineage>
</organism>
<dbReference type="Proteomes" id="UP001057279">
    <property type="component" value="Linkage Group LG03"/>
</dbReference>
<dbReference type="EMBL" id="CM043028">
    <property type="protein sequence ID" value="KAI4587008.1"/>
    <property type="molecule type" value="Genomic_DNA"/>
</dbReference>
<comment type="caution">
    <text evidence="1">The sequence shown here is derived from an EMBL/GenBank/DDBJ whole genome shotgun (WGS) entry which is preliminary data.</text>
</comment>